<keyword evidence="4" id="KW-1185">Reference proteome</keyword>
<protein>
    <submittedName>
        <fullName evidence="2 3">Uncharacterized protein</fullName>
    </submittedName>
</protein>
<reference evidence="2 3" key="1">
    <citation type="journal article" date="2010" name="Nature">
        <title>Genome sequence of the palaeopolyploid soybean.</title>
        <authorList>
            <person name="Schmutz J."/>
            <person name="Cannon S.B."/>
            <person name="Schlueter J."/>
            <person name="Ma J."/>
            <person name="Mitros T."/>
            <person name="Nelson W."/>
            <person name="Hyten D.L."/>
            <person name="Song Q."/>
            <person name="Thelen J.J."/>
            <person name="Cheng J."/>
            <person name="Xu D."/>
            <person name="Hellsten U."/>
            <person name="May G.D."/>
            <person name="Yu Y."/>
            <person name="Sakurai T."/>
            <person name="Umezawa T."/>
            <person name="Bhattacharyya M.K."/>
            <person name="Sandhu D."/>
            <person name="Valliyodan B."/>
            <person name="Lindquist E."/>
            <person name="Peto M."/>
            <person name="Grant D."/>
            <person name="Shu S."/>
            <person name="Goodstein D."/>
            <person name="Barry K."/>
            <person name="Futrell-Griggs M."/>
            <person name="Abernathy B."/>
            <person name="Du J."/>
            <person name="Tian Z."/>
            <person name="Zhu L."/>
            <person name="Gill N."/>
            <person name="Joshi T."/>
            <person name="Libault M."/>
            <person name="Sethuraman A."/>
            <person name="Zhang X.-C."/>
            <person name="Shinozaki K."/>
            <person name="Nguyen H.T."/>
            <person name="Wing R.A."/>
            <person name="Cregan P."/>
            <person name="Specht J."/>
            <person name="Grimwood J."/>
            <person name="Rokhsar D."/>
            <person name="Stacey G."/>
            <person name="Shoemaker R.C."/>
            <person name="Jackson S.A."/>
        </authorList>
    </citation>
    <scope>NUCLEOTIDE SEQUENCE</scope>
    <source>
        <strain evidence="3">cv. Williams 82</strain>
        <tissue evidence="2">Callus</tissue>
    </source>
</reference>
<dbReference type="Gramene" id="KRH19754">
    <property type="protein sequence ID" value="KRH19754"/>
    <property type="gene ID" value="GLYMA_13G134000"/>
</dbReference>
<dbReference type="EMBL" id="CM000846">
    <property type="protein sequence ID" value="KRH19754.1"/>
    <property type="molecule type" value="Genomic_DNA"/>
</dbReference>
<evidence type="ECO:0000313" key="4">
    <source>
        <dbReference type="Proteomes" id="UP000008827"/>
    </source>
</evidence>
<dbReference type="Proteomes" id="UP000008827">
    <property type="component" value="Chromosome 13"/>
</dbReference>
<dbReference type="SMR" id="A0A0R0GN34"/>
<sequence>MSAAANPTNKTAVTIEASTQKRSTANPPNKNAATTQTISILAKKIVVNRFASGTKSPKIGEKKGQRRM</sequence>
<reference evidence="2" key="3">
    <citation type="submission" date="2018-07" db="EMBL/GenBank/DDBJ databases">
        <title>WGS assembly of Glycine max.</title>
        <authorList>
            <person name="Schmutz J."/>
            <person name="Cannon S."/>
            <person name="Schlueter J."/>
            <person name="Ma J."/>
            <person name="Mitros T."/>
            <person name="Nelson W."/>
            <person name="Hyten D."/>
            <person name="Song Q."/>
            <person name="Thelen J."/>
            <person name="Cheng J."/>
            <person name="Xu D."/>
            <person name="Hellsten U."/>
            <person name="May G."/>
            <person name="Yu Y."/>
            <person name="Sakurai T."/>
            <person name="Umezawa T."/>
            <person name="Bhattacharyya M."/>
            <person name="Sandhu D."/>
            <person name="Valliyodan B."/>
            <person name="Lindquist E."/>
            <person name="Peto M."/>
            <person name="Grant D."/>
            <person name="Shu S."/>
            <person name="Goodstein D."/>
            <person name="Barry K."/>
            <person name="Futrell-Griggs M."/>
            <person name="Abernathy B."/>
            <person name="Du J."/>
            <person name="Tian Z."/>
            <person name="Zhu L."/>
            <person name="Gill N."/>
            <person name="Joshi T."/>
            <person name="Libault M."/>
            <person name="Sethuraman A."/>
            <person name="Zhang X."/>
            <person name="Shinozaki K."/>
            <person name="Nguyen H."/>
            <person name="Wing R."/>
            <person name="Cregan P."/>
            <person name="Specht J."/>
            <person name="Grimwood J."/>
            <person name="Rokhsar D."/>
            <person name="Stacey G."/>
            <person name="Shoemaker R."/>
            <person name="Jackson S."/>
        </authorList>
    </citation>
    <scope>NUCLEOTIDE SEQUENCE</scope>
    <source>
        <tissue evidence="2">Callus</tissue>
    </source>
</reference>
<gene>
    <name evidence="2" type="ORF">GLYMA_13G134000</name>
</gene>
<evidence type="ECO:0000256" key="1">
    <source>
        <dbReference type="SAM" id="MobiDB-lite"/>
    </source>
</evidence>
<proteinExistence type="predicted"/>
<accession>A0A0R0GN34</accession>
<evidence type="ECO:0000313" key="3">
    <source>
        <dbReference type="EnsemblPlants" id="KRH19754"/>
    </source>
</evidence>
<dbReference type="EnsemblPlants" id="KRH19754">
    <property type="protein sequence ID" value="KRH19754"/>
    <property type="gene ID" value="GLYMA_13G134000"/>
</dbReference>
<organism evidence="2">
    <name type="scientific">Glycine max</name>
    <name type="common">Soybean</name>
    <name type="synonym">Glycine hispida</name>
    <dbReference type="NCBI Taxonomy" id="3847"/>
    <lineage>
        <taxon>Eukaryota</taxon>
        <taxon>Viridiplantae</taxon>
        <taxon>Streptophyta</taxon>
        <taxon>Embryophyta</taxon>
        <taxon>Tracheophyta</taxon>
        <taxon>Spermatophyta</taxon>
        <taxon>Magnoliopsida</taxon>
        <taxon>eudicotyledons</taxon>
        <taxon>Gunneridae</taxon>
        <taxon>Pentapetalae</taxon>
        <taxon>rosids</taxon>
        <taxon>fabids</taxon>
        <taxon>Fabales</taxon>
        <taxon>Fabaceae</taxon>
        <taxon>Papilionoideae</taxon>
        <taxon>50 kb inversion clade</taxon>
        <taxon>NPAAA clade</taxon>
        <taxon>indigoferoid/millettioid clade</taxon>
        <taxon>Phaseoleae</taxon>
        <taxon>Glycine</taxon>
        <taxon>Glycine subgen. Soja</taxon>
    </lineage>
</organism>
<dbReference type="AlphaFoldDB" id="A0A0R0GN34"/>
<feature type="region of interest" description="Disordered" evidence="1">
    <location>
        <begin position="1"/>
        <end position="35"/>
    </location>
</feature>
<dbReference type="InParanoid" id="A0A0R0GN34"/>
<reference evidence="3" key="2">
    <citation type="submission" date="2018-02" db="UniProtKB">
        <authorList>
            <consortium name="EnsemblPlants"/>
        </authorList>
    </citation>
    <scope>IDENTIFICATION</scope>
    <source>
        <strain evidence="3">Williams 82</strain>
    </source>
</reference>
<name>A0A0R0GN34_SOYBN</name>
<evidence type="ECO:0000313" key="2">
    <source>
        <dbReference type="EMBL" id="KRH19754.1"/>
    </source>
</evidence>